<dbReference type="Proteomes" id="UP000321222">
    <property type="component" value="Chromosome"/>
</dbReference>
<dbReference type="InterPro" id="IPR038765">
    <property type="entry name" value="Papain-like_cys_pep_sf"/>
</dbReference>
<evidence type="ECO:0000313" key="4">
    <source>
        <dbReference type="Proteomes" id="UP000321222"/>
    </source>
</evidence>
<dbReference type="GO" id="GO:0005737">
    <property type="term" value="C:cytoplasm"/>
    <property type="evidence" value="ECO:0007669"/>
    <property type="project" value="TreeGrafter"/>
</dbReference>
<dbReference type="InterPro" id="IPR002931">
    <property type="entry name" value="Transglutaminase-like"/>
</dbReference>
<name>A0A5B9FXG7_9FLAO</name>
<reference evidence="3 4" key="1">
    <citation type="submission" date="2019-08" db="EMBL/GenBank/DDBJ databases">
        <title>Flavobacterium alkalisoli sp. nov., isolated from rhizosphere soil of Suaeda salsa.</title>
        <authorList>
            <person name="Sun J.-Q."/>
            <person name="Xu L."/>
        </authorList>
    </citation>
    <scope>NUCLEOTIDE SEQUENCE [LARGE SCALE GENOMIC DNA]</scope>
    <source>
        <strain evidence="3 4">XS-5</strain>
    </source>
</reference>
<dbReference type="AlphaFoldDB" id="A0A5B9FXG7"/>
<dbReference type="Pfam" id="PF01841">
    <property type="entry name" value="Transglut_core"/>
    <property type="match status" value="1"/>
</dbReference>
<dbReference type="PANTHER" id="PTHR46333:SF2">
    <property type="entry name" value="CYTOKINESIS PROTEIN 3"/>
    <property type="match status" value="1"/>
</dbReference>
<keyword evidence="4" id="KW-1185">Reference proteome</keyword>
<dbReference type="Gene3D" id="3.10.620.30">
    <property type="match status" value="1"/>
</dbReference>
<dbReference type="OrthoDB" id="9788327at2"/>
<dbReference type="SUPFAM" id="SSF54001">
    <property type="entry name" value="Cysteine proteinases"/>
    <property type="match status" value="1"/>
</dbReference>
<dbReference type="InterPro" id="IPR052557">
    <property type="entry name" value="CAP/Cytokinesis_protein"/>
</dbReference>
<evidence type="ECO:0000259" key="2">
    <source>
        <dbReference type="SMART" id="SM00460"/>
    </source>
</evidence>
<feature type="signal peptide" evidence="1">
    <location>
        <begin position="1"/>
        <end position="22"/>
    </location>
</feature>
<dbReference type="PANTHER" id="PTHR46333">
    <property type="entry name" value="CYTOKINESIS PROTEIN 3"/>
    <property type="match status" value="1"/>
</dbReference>
<feature type="chain" id="PRO_5022850898" description="Transglutaminase-like domain-containing protein" evidence="1">
    <location>
        <begin position="23"/>
        <end position="325"/>
    </location>
</feature>
<proteinExistence type="predicted"/>
<protein>
    <recommendedName>
        <fullName evidence="2">Transglutaminase-like domain-containing protein</fullName>
    </recommendedName>
</protein>
<dbReference type="KEGG" id="fak:FUA48_13110"/>
<dbReference type="EMBL" id="CP042831">
    <property type="protein sequence ID" value="QEE50478.1"/>
    <property type="molecule type" value="Genomic_DNA"/>
</dbReference>
<evidence type="ECO:0000313" key="3">
    <source>
        <dbReference type="EMBL" id="QEE50478.1"/>
    </source>
</evidence>
<gene>
    <name evidence="3" type="ORF">FUA48_13110</name>
</gene>
<keyword evidence="1" id="KW-0732">Signal</keyword>
<sequence length="325" mass="36984">MKKPFFRFTVLIVLFLGFSLHAQDFSHVDSKVGAYPDSFSSLDKFADRINADFTKDDEKGRAIFTWVAHHVVYDIGKYGVNERPVGFSYRTEAEKLEKLKELNEDLAKRTLKTQKGVCQGYCALFVAIAERTGLEAVIIPGTSKSHIAHIGDGPGAKDHAWNAVKINGEWKLLDLTWGAGTATGSPLRFEYNFNDSYFFTNPDIFFLNHFPDEKKWLLTDKTENDFAGLPLYFGNYHKGKYELLSPQQGMITDRRANTLLFKIRNIKPQDTVVYAFSKSKQFKLVKPVFNDNIAEFKVPLEAGSNGYLMLYINEKSVLAYRINRG</sequence>
<accession>A0A5B9FXG7</accession>
<organism evidence="3 4">
    <name type="scientific">Flavobacterium alkalisoli</name>
    <dbReference type="NCBI Taxonomy" id="2602769"/>
    <lineage>
        <taxon>Bacteria</taxon>
        <taxon>Pseudomonadati</taxon>
        <taxon>Bacteroidota</taxon>
        <taxon>Flavobacteriia</taxon>
        <taxon>Flavobacteriales</taxon>
        <taxon>Flavobacteriaceae</taxon>
        <taxon>Flavobacterium</taxon>
    </lineage>
</organism>
<dbReference type="RefSeq" id="WP_147583946.1">
    <property type="nucleotide sequence ID" value="NZ_CP042831.1"/>
</dbReference>
<dbReference type="SMART" id="SM00460">
    <property type="entry name" value="TGc"/>
    <property type="match status" value="1"/>
</dbReference>
<feature type="domain" description="Transglutaminase-like" evidence="2">
    <location>
        <begin position="110"/>
        <end position="177"/>
    </location>
</feature>
<evidence type="ECO:0000256" key="1">
    <source>
        <dbReference type="SAM" id="SignalP"/>
    </source>
</evidence>